<dbReference type="InterPro" id="IPR011032">
    <property type="entry name" value="GroES-like_sf"/>
</dbReference>
<dbReference type="Proteomes" id="UP000033615">
    <property type="component" value="Unassembled WGS sequence"/>
</dbReference>
<dbReference type="InterPro" id="IPR013154">
    <property type="entry name" value="ADH-like_N"/>
</dbReference>
<accession>A0A1V4D7X4</accession>
<protein>
    <submittedName>
        <fullName evidence="4">Alcohol dehydrogenase</fullName>
    </submittedName>
</protein>
<evidence type="ECO:0000259" key="3">
    <source>
        <dbReference type="SMART" id="SM00829"/>
    </source>
</evidence>
<dbReference type="PANTHER" id="PTHR48106:SF13">
    <property type="entry name" value="QUINONE OXIDOREDUCTASE-RELATED"/>
    <property type="match status" value="1"/>
</dbReference>
<evidence type="ECO:0000313" key="5">
    <source>
        <dbReference type="Proteomes" id="UP000033615"/>
    </source>
</evidence>
<keyword evidence="5" id="KW-1185">Reference proteome</keyword>
<dbReference type="Pfam" id="PF08240">
    <property type="entry name" value="ADH_N"/>
    <property type="match status" value="1"/>
</dbReference>
<dbReference type="SUPFAM" id="SSF51735">
    <property type="entry name" value="NAD(P)-binding Rossmann-fold domains"/>
    <property type="match status" value="1"/>
</dbReference>
<organism evidence="4 5">
    <name type="scientific">Streptomyces antioxidans</name>
    <dbReference type="NCBI Taxonomy" id="1507734"/>
    <lineage>
        <taxon>Bacteria</taxon>
        <taxon>Bacillati</taxon>
        <taxon>Actinomycetota</taxon>
        <taxon>Actinomycetes</taxon>
        <taxon>Kitasatosporales</taxon>
        <taxon>Streptomycetaceae</taxon>
        <taxon>Streptomyces</taxon>
    </lineage>
</organism>
<dbReference type="EMBL" id="LAKD02000027">
    <property type="protein sequence ID" value="OPF81146.1"/>
    <property type="molecule type" value="Genomic_DNA"/>
</dbReference>
<reference evidence="4" key="1">
    <citation type="submission" date="2016-12" db="EMBL/GenBank/DDBJ databases">
        <title>Genome sequence of Streptomyces antioxidans MUSC 164.</title>
        <authorList>
            <person name="Lee L.-H."/>
            <person name="Ser H.-L."/>
        </authorList>
    </citation>
    <scope>NUCLEOTIDE SEQUENCE [LARGE SCALE GENOMIC DNA]</scope>
    <source>
        <strain evidence="4">MUSC 164</strain>
    </source>
</reference>
<dbReference type="AlphaFoldDB" id="A0A1V4D7X4"/>
<dbReference type="Gene3D" id="3.40.50.720">
    <property type="entry name" value="NAD(P)-binding Rossmann-like Domain"/>
    <property type="match status" value="1"/>
</dbReference>
<dbReference type="GO" id="GO:0070402">
    <property type="term" value="F:NADPH binding"/>
    <property type="evidence" value="ECO:0007669"/>
    <property type="project" value="TreeGrafter"/>
</dbReference>
<feature type="domain" description="Enoyl reductase (ER)" evidence="3">
    <location>
        <begin position="10"/>
        <end position="327"/>
    </location>
</feature>
<sequence length="329" mass="35942">MRILRHYSYGGPTVLQLDEEEIPTPGPGEVRLRVKATPVVFYDICNRRGDFATKKHYEDESVLPISPGYQGAGIVEEVGPEVDNVRVGDRVAWAAGSGACATHVIQPVEQLIPIPDDIDLHQVAGGLYQAYVAYSLTHEAYPLQPDEWCVVQSAAGGVGQLICQLARVRGARVIGVTSTEEKAKVAEESGASEVIVSSTSDVAAEVRRITGGAGARVVYDGVGKDAFETNMDSLGLRGYLVIYGQSSGFVPPFDLMALQEKGGLYLTRWSPLCYLTRWPDENHVANLYRWLRSGELTVRIDRSYPLTEASEAHRVVEQRESAGRVLLLP</sequence>
<dbReference type="GO" id="GO:0003960">
    <property type="term" value="F:quinone reductase (NADPH) activity"/>
    <property type="evidence" value="ECO:0007669"/>
    <property type="project" value="InterPro"/>
</dbReference>
<evidence type="ECO:0000256" key="1">
    <source>
        <dbReference type="ARBA" id="ARBA00022857"/>
    </source>
</evidence>
<dbReference type="GO" id="GO:0005829">
    <property type="term" value="C:cytosol"/>
    <property type="evidence" value="ECO:0007669"/>
    <property type="project" value="TreeGrafter"/>
</dbReference>
<comment type="caution">
    <text evidence="4">The sequence shown here is derived from an EMBL/GenBank/DDBJ whole genome shotgun (WGS) entry which is preliminary data.</text>
</comment>
<keyword evidence="2" id="KW-0560">Oxidoreductase</keyword>
<dbReference type="SUPFAM" id="SSF50129">
    <property type="entry name" value="GroES-like"/>
    <property type="match status" value="1"/>
</dbReference>
<dbReference type="InterPro" id="IPR020843">
    <property type="entry name" value="ER"/>
</dbReference>
<proteinExistence type="predicted"/>
<gene>
    <name evidence="4" type="ORF">VT50_0210285</name>
</gene>
<dbReference type="Pfam" id="PF00107">
    <property type="entry name" value="ADH_zinc_N"/>
    <property type="match status" value="1"/>
</dbReference>
<dbReference type="InterPro" id="IPR047618">
    <property type="entry name" value="QOR-like"/>
</dbReference>
<name>A0A1V4D7X4_9ACTN</name>
<keyword evidence="1" id="KW-0521">NADP</keyword>
<dbReference type="GO" id="GO:0035925">
    <property type="term" value="F:mRNA 3'-UTR AU-rich region binding"/>
    <property type="evidence" value="ECO:0007669"/>
    <property type="project" value="TreeGrafter"/>
</dbReference>
<dbReference type="CDD" id="cd05286">
    <property type="entry name" value="QOR2"/>
    <property type="match status" value="1"/>
</dbReference>
<dbReference type="SMART" id="SM00829">
    <property type="entry name" value="PKS_ER"/>
    <property type="match status" value="1"/>
</dbReference>
<dbReference type="Gene3D" id="3.90.180.10">
    <property type="entry name" value="Medium-chain alcohol dehydrogenases, catalytic domain"/>
    <property type="match status" value="1"/>
</dbReference>
<dbReference type="PANTHER" id="PTHR48106">
    <property type="entry name" value="QUINONE OXIDOREDUCTASE PIG3-RELATED"/>
    <property type="match status" value="1"/>
</dbReference>
<evidence type="ECO:0000256" key="2">
    <source>
        <dbReference type="ARBA" id="ARBA00023002"/>
    </source>
</evidence>
<evidence type="ECO:0000313" key="4">
    <source>
        <dbReference type="EMBL" id="OPF81146.1"/>
    </source>
</evidence>
<dbReference type="InterPro" id="IPR013149">
    <property type="entry name" value="ADH-like_C"/>
</dbReference>
<dbReference type="InterPro" id="IPR036291">
    <property type="entry name" value="NAD(P)-bd_dom_sf"/>
</dbReference>